<accession>A0AAP0RRG4</accession>
<dbReference type="Proteomes" id="UP001415857">
    <property type="component" value="Unassembled WGS sequence"/>
</dbReference>
<keyword evidence="1" id="KW-0472">Membrane</keyword>
<reference evidence="3 4" key="1">
    <citation type="journal article" date="2024" name="Plant J.">
        <title>Genome sequences and population genomics reveal climatic adaptation and genomic divergence between two closely related sweetgum species.</title>
        <authorList>
            <person name="Xu W.Q."/>
            <person name="Ren C.Q."/>
            <person name="Zhang X.Y."/>
            <person name="Comes H.P."/>
            <person name="Liu X.H."/>
            <person name="Li Y.G."/>
            <person name="Kettle C.J."/>
            <person name="Jalonen R."/>
            <person name="Gaisberger H."/>
            <person name="Ma Y.Z."/>
            <person name="Qiu Y.X."/>
        </authorList>
    </citation>
    <scope>NUCLEOTIDE SEQUENCE [LARGE SCALE GENOMIC DNA]</scope>
    <source>
        <strain evidence="3">Hangzhou</strain>
    </source>
</reference>
<dbReference type="Gene3D" id="3.40.525.10">
    <property type="entry name" value="CRAL-TRIO lipid binding domain"/>
    <property type="match status" value="1"/>
</dbReference>
<dbReference type="AlphaFoldDB" id="A0AAP0RRG4"/>
<evidence type="ECO:0000313" key="3">
    <source>
        <dbReference type="EMBL" id="KAK9283065.1"/>
    </source>
</evidence>
<keyword evidence="4" id="KW-1185">Reference proteome</keyword>
<dbReference type="SUPFAM" id="SSF52087">
    <property type="entry name" value="CRAL/TRIO domain"/>
    <property type="match status" value="1"/>
</dbReference>
<sequence>MGDSLHVSHSSKNLEPSVITSKRPFKRRLVASNSKDLPRKTFQCITSMNQVILGKGAAGNIGLFIIKIAALDIVRRFSRAKCPFVWRGLQALQLFCYPPFKWIQRWAPFKGLVECMQTLSRPVLVLSIATTFSDQAECIKETLNNSDDLQEYFEPQSEPTASQSTPDQSRICDDVSQSLASEKWLLQLHKELEKQGVTLPERINEDELRRFYTSANGDFSSLLSSIKKTIHWRQTYKILSPQELEVWAHMVFWHGCDVKLRPCLIIRLGLACSKLASNEKPHLAQAVVSQIEHGVRHLIEAENPQITVLMDCEGLSPFRFPMQMMRSIADLLQDNYPNRLGCLFVIRLPSVARVVLQTLTQVLKPVTRKKMRIVGDNYNKVLSEYLQTLPSFLGGKCPCPRCSNVINISGNKEMNQMQPNAYVTSDDNDVSSPGSSYHADTSMHRSCNQVLRIAIVGILILWIFTAIIVGMHHPQSLSLLNPWDD</sequence>
<dbReference type="Pfam" id="PF00650">
    <property type="entry name" value="CRAL_TRIO"/>
    <property type="match status" value="1"/>
</dbReference>
<keyword evidence="1" id="KW-1133">Transmembrane helix</keyword>
<comment type="caution">
    <text evidence="3">The sequence shown here is derived from an EMBL/GenBank/DDBJ whole genome shotgun (WGS) entry which is preliminary data.</text>
</comment>
<dbReference type="InterPro" id="IPR036865">
    <property type="entry name" value="CRAL-TRIO_dom_sf"/>
</dbReference>
<dbReference type="EMBL" id="JBBPBK010000006">
    <property type="protein sequence ID" value="KAK9283065.1"/>
    <property type="molecule type" value="Genomic_DNA"/>
</dbReference>
<evidence type="ECO:0000313" key="4">
    <source>
        <dbReference type="Proteomes" id="UP001415857"/>
    </source>
</evidence>
<gene>
    <name evidence="3" type="ORF">L1049_011293</name>
</gene>
<name>A0AAP0RRG4_LIQFO</name>
<feature type="transmembrane region" description="Helical" evidence="1">
    <location>
        <begin position="450"/>
        <end position="471"/>
    </location>
</feature>
<dbReference type="InterPro" id="IPR001251">
    <property type="entry name" value="CRAL-TRIO_dom"/>
</dbReference>
<protein>
    <recommendedName>
        <fullName evidence="2">CRAL-TRIO domain-containing protein</fullName>
    </recommendedName>
</protein>
<dbReference type="PROSITE" id="PS50191">
    <property type="entry name" value="CRAL_TRIO"/>
    <property type="match status" value="1"/>
</dbReference>
<evidence type="ECO:0000256" key="1">
    <source>
        <dbReference type="SAM" id="Phobius"/>
    </source>
</evidence>
<dbReference type="PANTHER" id="PTHR47041">
    <property type="entry name" value="SEC14 CYTOSOLIC FACTOR FAMILY PROTEIN / PHOSPHOGLYCERIDE TRANSFER FAMILY PROTEIN"/>
    <property type="match status" value="1"/>
</dbReference>
<feature type="domain" description="CRAL-TRIO" evidence="2">
    <location>
        <begin position="240"/>
        <end position="401"/>
    </location>
</feature>
<evidence type="ECO:0000259" key="2">
    <source>
        <dbReference type="PROSITE" id="PS50191"/>
    </source>
</evidence>
<organism evidence="3 4">
    <name type="scientific">Liquidambar formosana</name>
    <name type="common">Formosan gum</name>
    <dbReference type="NCBI Taxonomy" id="63359"/>
    <lineage>
        <taxon>Eukaryota</taxon>
        <taxon>Viridiplantae</taxon>
        <taxon>Streptophyta</taxon>
        <taxon>Embryophyta</taxon>
        <taxon>Tracheophyta</taxon>
        <taxon>Spermatophyta</taxon>
        <taxon>Magnoliopsida</taxon>
        <taxon>eudicotyledons</taxon>
        <taxon>Gunneridae</taxon>
        <taxon>Pentapetalae</taxon>
        <taxon>Saxifragales</taxon>
        <taxon>Altingiaceae</taxon>
        <taxon>Liquidambar</taxon>
    </lineage>
</organism>
<dbReference type="PANTHER" id="PTHR47041:SF7">
    <property type="entry name" value="PHOSPHATIDYLINOSITOL_PHOSPHATIDYLCHOLINE TRANSFER PROTEIN SFH12-LIKE ISOFORM X1"/>
    <property type="match status" value="1"/>
</dbReference>
<dbReference type="CDD" id="cd00170">
    <property type="entry name" value="SEC14"/>
    <property type="match status" value="1"/>
</dbReference>
<keyword evidence="1" id="KW-0812">Transmembrane</keyword>
<dbReference type="SMART" id="SM00516">
    <property type="entry name" value="SEC14"/>
    <property type="match status" value="1"/>
</dbReference>
<proteinExistence type="predicted"/>